<feature type="signal peptide" evidence="1">
    <location>
        <begin position="1"/>
        <end position="20"/>
    </location>
</feature>
<evidence type="ECO:0000256" key="1">
    <source>
        <dbReference type="SAM" id="SignalP"/>
    </source>
</evidence>
<comment type="caution">
    <text evidence="3">The sequence shown here is derived from an EMBL/GenBank/DDBJ whole genome shotgun (WGS) entry which is preliminary data.</text>
</comment>
<protein>
    <recommendedName>
        <fullName evidence="2">DUF3108 domain-containing protein</fullName>
    </recommendedName>
</protein>
<dbReference type="Pfam" id="PF21347">
    <property type="entry name" value="DUF3108_like"/>
    <property type="match status" value="1"/>
</dbReference>
<dbReference type="Gene3D" id="2.40.360.20">
    <property type="match status" value="1"/>
</dbReference>
<keyword evidence="1" id="KW-0732">Signal</keyword>
<accession>A0A9D9IF08</accession>
<dbReference type="EMBL" id="JADIMB010000080">
    <property type="protein sequence ID" value="MBO8471252.1"/>
    <property type="molecule type" value="Genomic_DNA"/>
</dbReference>
<reference evidence="3" key="1">
    <citation type="submission" date="2020-10" db="EMBL/GenBank/DDBJ databases">
        <authorList>
            <person name="Gilroy R."/>
        </authorList>
    </citation>
    <scope>NUCLEOTIDE SEQUENCE</scope>
    <source>
        <strain evidence="3">B2-22910</strain>
    </source>
</reference>
<name>A0A9D9IF08_9BACT</name>
<gene>
    <name evidence="3" type="ORF">IAB82_05590</name>
</gene>
<proteinExistence type="predicted"/>
<evidence type="ECO:0000259" key="2">
    <source>
        <dbReference type="Pfam" id="PF21347"/>
    </source>
</evidence>
<dbReference type="InterPro" id="IPR049279">
    <property type="entry name" value="DUF3108-like"/>
</dbReference>
<evidence type="ECO:0000313" key="3">
    <source>
        <dbReference type="EMBL" id="MBO8471252.1"/>
    </source>
</evidence>
<dbReference type="Proteomes" id="UP000823603">
    <property type="component" value="Unassembled WGS sequence"/>
</dbReference>
<evidence type="ECO:0000313" key="4">
    <source>
        <dbReference type="Proteomes" id="UP000823603"/>
    </source>
</evidence>
<sequence length="247" mass="26806">MKSFPFKVAAVLIFMVHAAAAVQGQEPFFPSKAGIVLQYEDRDASGKLLSSTTDSLSTFSGDFTKGYATMVSTESNQDGKTTAHTGIQFRFVDGEVITDITATMEESLKEMVAQSLAASGASEEDMKEMGAVLDQTTVSGECRGIPADISEGMELPEYSAEVKLMFVKVKVSSKDRKVSGRETVTVPAGTFDCFVVEEQMTVKSMFMSEKSSMKTWYARGIGVVKEETWDKKKLVSVSELTAIRGGE</sequence>
<feature type="domain" description="DUF3108" evidence="2">
    <location>
        <begin position="32"/>
        <end position="240"/>
    </location>
</feature>
<feature type="chain" id="PRO_5038811711" description="DUF3108 domain-containing protein" evidence="1">
    <location>
        <begin position="21"/>
        <end position="247"/>
    </location>
</feature>
<organism evidence="3 4">
    <name type="scientific">Candidatus Cryptobacteroides faecavium</name>
    <dbReference type="NCBI Taxonomy" id="2840762"/>
    <lineage>
        <taxon>Bacteria</taxon>
        <taxon>Pseudomonadati</taxon>
        <taxon>Bacteroidota</taxon>
        <taxon>Bacteroidia</taxon>
        <taxon>Bacteroidales</taxon>
        <taxon>Candidatus Cryptobacteroides</taxon>
    </lineage>
</organism>
<reference evidence="3" key="2">
    <citation type="journal article" date="2021" name="PeerJ">
        <title>Extensive microbial diversity within the chicken gut microbiome revealed by metagenomics and culture.</title>
        <authorList>
            <person name="Gilroy R."/>
            <person name="Ravi A."/>
            <person name="Getino M."/>
            <person name="Pursley I."/>
            <person name="Horton D.L."/>
            <person name="Alikhan N.F."/>
            <person name="Baker D."/>
            <person name="Gharbi K."/>
            <person name="Hall N."/>
            <person name="Watson M."/>
            <person name="Adriaenssens E.M."/>
            <person name="Foster-Nyarko E."/>
            <person name="Jarju S."/>
            <person name="Secka A."/>
            <person name="Antonio M."/>
            <person name="Oren A."/>
            <person name="Chaudhuri R.R."/>
            <person name="La Ragione R."/>
            <person name="Hildebrand F."/>
            <person name="Pallen M.J."/>
        </authorList>
    </citation>
    <scope>NUCLEOTIDE SEQUENCE</scope>
    <source>
        <strain evidence="3">B2-22910</strain>
    </source>
</reference>
<dbReference type="AlphaFoldDB" id="A0A9D9IF08"/>